<evidence type="ECO:0000313" key="2">
    <source>
        <dbReference type="EMBL" id="MDQ0339758.1"/>
    </source>
</evidence>
<accession>A0ABU0CTL3</accession>
<dbReference type="SMART" id="SM00763">
    <property type="entry name" value="AAA_PrkA"/>
    <property type="match status" value="1"/>
</dbReference>
<keyword evidence="2" id="KW-0808">Transferase</keyword>
<dbReference type="Pfam" id="PF08298">
    <property type="entry name" value="AAA_PrkA"/>
    <property type="match status" value="1"/>
</dbReference>
<name>A0ABU0CTL3_9BACI</name>
<dbReference type="GO" id="GO:0016301">
    <property type="term" value="F:kinase activity"/>
    <property type="evidence" value="ECO:0007669"/>
    <property type="project" value="UniProtKB-KW"/>
</dbReference>
<dbReference type="PANTHER" id="PTHR30267">
    <property type="entry name" value="PROTEIN KINASE PRKA"/>
    <property type="match status" value="1"/>
</dbReference>
<sequence>MSFLESLAKYQHRESQLRWEGTFAEYLDIVKADPSVAQHAHARIYQMICDAGVEHQGTHQKYKFFESELFGLEEAIQNLVEEYFKPAAERLDVRKRLLLLMGPVSGGKSTIVTLLKKGLEAYTRTDRGRVYAIQGCPMHEEPLHLIPHELRQAFMEEYQVRIEGDLCPVCQLRLEEEYNGDIMQFKVERIVFFRGQAERDRYICSV</sequence>
<protein>
    <submittedName>
        <fullName evidence="2">Ser/Thr protein kinase</fullName>
    </submittedName>
</protein>
<keyword evidence="3" id="KW-1185">Reference proteome</keyword>
<dbReference type="InterPro" id="IPR013153">
    <property type="entry name" value="Prk_AAA"/>
</dbReference>
<dbReference type="Proteomes" id="UP001232445">
    <property type="component" value="Unassembled WGS sequence"/>
</dbReference>
<evidence type="ECO:0000313" key="3">
    <source>
        <dbReference type="Proteomes" id="UP001232445"/>
    </source>
</evidence>
<gene>
    <name evidence="2" type="ORF">J2S00_002551</name>
</gene>
<feature type="domain" description="PrkA AAA" evidence="1">
    <location>
        <begin position="21"/>
        <end position="205"/>
    </location>
</feature>
<dbReference type="EMBL" id="JAUSUQ010000009">
    <property type="protein sequence ID" value="MDQ0339758.1"/>
    <property type="molecule type" value="Genomic_DNA"/>
</dbReference>
<comment type="caution">
    <text evidence="2">The sequence shown here is derived from an EMBL/GenBank/DDBJ whole genome shotgun (WGS) entry which is preliminary data.</text>
</comment>
<reference evidence="2 3" key="1">
    <citation type="submission" date="2023-07" db="EMBL/GenBank/DDBJ databases">
        <title>Genomic Encyclopedia of Type Strains, Phase IV (KMG-IV): sequencing the most valuable type-strain genomes for metagenomic binning, comparative biology and taxonomic classification.</title>
        <authorList>
            <person name="Goeker M."/>
        </authorList>
    </citation>
    <scope>NUCLEOTIDE SEQUENCE [LARGE SCALE GENOMIC DNA]</scope>
    <source>
        <strain evidence="2 3">DSM 17740</strain>
    </source>
</reference>
<keyword evidence="2" id="KW-0418">Kinase</keyword>
<evidence type="ECO:0000259" key="1">
    <source>
        <dbReference type="SMART" id="SM00763"/>
    </source>
</evidence>
<organism evidence="2 3">
    <name type="scientific">Caldalkalibacillus uzonensis</name>
    <dbReference type="NCBI Taxonomy" id="353224"/>
    <lineage>
        <taxon>Bacteria</taxon>
        <taxon>Bacillati</taxon>
        <taxon>Bacillota</taxon>
        <taxon>Bacilli</taxon>
        <taxon>Bacillales</taxon>
        <taxon>Bacillaceae</taxon>
        <taxon>Caldalkalibacillus</taxon>
    </lineage>
</organism>
<proteinExistence type="predicted"/>
<dbReference type="PANTHER" id="PTHR30267:SF2">
    <property type="entry name" value="PROTEIN PRKA"/>
    <property type="match status" value="1"/>
</dbReference>